<feature type="chain" id="PRO_5001694605" description="GH16 domain-containing protein" evidence="3">
    <location>
        <begin position="21"/>
        <end position="346"/>
    </location>
</feature>
<dbReference type="Proteomes" id="UP000027471">
    <property type="component" value="Unassembled WGS sequence"/>
</dbReference>
<dbReference type="InterPro" id="IPR050546">
    <property type="entry name" value="Glycosyl_Hydrlase_16"/>
</dbReference>
<dbReference type="eggNOG" id="COG2273">
    <property type="taxonomic scope" value="Bacteria"/>
</dbReference>
<organism evidence="5 6">
    <name type="scientific">Thioclava indica</name>
    <dbReference type="NCBI Taxonomy" id="1353528"/>
    <lineage>
        <taxon>Bacteria</taxon>
        <taxon>Pseudomonadati</taxon>
        <taxon>Pseudomonadota</taxon>
        <taxon>Alphaproteobacteria</taxon>
        <taxon>Rhodobacterales</taxon>
        <taxon>Paracoccaceae</taxon>
        <taxon>Thioclava</taxon>
    </lineage>
</organism>
<evidence type="ECO:0000256" key="3">
    <source>
        <dbReference type="SAM" id="SignalP"/>
    </source>
</evidence>
<reference evidence="5 6" key="1">
    <citation type="journal article" date="2015" name="Antonie Van Leeuwenhoek">
        <title>Thioclava indica sp. nov., isolated from surface seawater of the Indian Ocean.</title>
        <authorList>
            <person name="Liu Y."/>
            <person name="Lai Q."/>
            <person name="Du J."/>
            <person name="Xu H."/>
            <person name="Jiang L."/>
            <person name="Shao Z."/>
        </authorList>
    </citation>
    <scope>NUCLEOTIDE SEQUENCE [LARGE SCALE GENOMIC DNA]</scope>
    <source>
        <strain evidence="5 6">DT23-4</strain>
    </source>
</reference>
<dbReference type="InterPro" id="IPR000757">
    <property type="entry name" value="Beta-glucanase-like"/>
</dbReference>
<sequence>MPVAATLALGVMGMGHVAGAQTSTQITTGATENQQADAQSGPEDISANVPNAGPDSRNWRLVPALSDEFNGSGLDASKWDDAPQSWGIWTWSADNVSVENGALALRMRPDDQPNAVIRDSNYKTSTKHTYFSSGIIQSKANQVYGYYEARVKGVDTFPGSAPAFWLYSNLKTDQAAGFVGKADGDPAYSEVDIVEMQQHPDDARIMDLHAPYQVIRNGKPTWIRNAQQAPYLDHKNVKVDFDPAAAFHTYGVMVAPDRLTWYIDGKEVNSLPNTNWNRLPMNVTLSLGLREPNMRYGTKDKPCPGKAWRCAVAPKVNADGSVDGYPAKMLVDWVRVYAKKPGTGAF</sequence>
<dbReference type="STRING" id="1353528.DT23_08700"/>
<comment type="similarity">
    <text evidence="1">Belongs to the glycosyl hydrolase 16 family.</text>
</comment>
<dbReference type="PROSITE" id="PS51762">
    <property type="entry name" value="GH16_2"/>
    <property type="match status" value="1"/>
</dbReference>
<evidence type="ECO:0000256" key="2">
    <source>
        <dbReference type="SAM" id="MobiDB-lite"/>
    </source>
</evidence>
<proteinExistence type="inferred from homology"/>
<feature type="signal peptide" evidence="3">
    <location>
        <begin position="1"/>
        <end position="20"/>
    </location>
</feature>
<dbReference type="GO" id="GO:0004553">
    <property type="term" value="F:hydrolase activity, hydrolyzing O-glycosyl compounds"/>
    <property type="evidence" value="ECO:0007669"/>
    <property type="project" value="InterPro"/>
</dbReference>
<dbReference type="SUPFAM" id="SSF49899">
    <property type="entry name" value="Concanavalin A-like lectins/glucanases"/>
    <property type="match status" value="1"/>
</dbReference>
<dbReference type="EMBL" id="AUNB01000095">
    <property type="protein sequence ID" value="KEO51353.1"/>
    <property type="molecule type" value="Genomic_DNA"/>
</dbReference>
<name>A0A074J6W9_9RHOB</name>
<dbReference type="GO" id="GO:0005975">
    <property type="term" value="P:carbohydrate metabolic process"/>
    <property type="evidence" value="ECO:0007669"/>
    <property type="project" value="InterPro"/>
</dbReference>
<dbReference type="Pfam" id="PF00722">
    <property type="entry name" value="Glyco_hydro_16"/>
    <property type="match status" value="1"/>
</dbReference>
<protein>
    <recommendedName>
        <fullName evidence="4">GH16 domain-containing protein</fullName>
    </recommendedName>
</protein>
<keyword evidence="3" id="KW-0732">Signal</keyword>
<dbReference type="InterPro" id="IPR013320">
    <property type="entry name" value="ConA-like_dom_sf"/>
</dbReference>
<comment type="caution">
    <text evidence="5">The sequence shown here is derived from an EMBL/GenBank/DDBJ whole genome shotgun (WGS) entry which is preliminary data.</text>
</comment>
<gene>
    <name evidence="5" type="ORF">DT23_08700</name>
</gene>
<evidence type="ECO:0000313" key="5">
    <source>
        <dbReference type="EMBL" id="KEO51353.1"/>
    </source>
</evidence>
<evidence type="ECO:0000259" key="4">
    <source>
        <dbReference type="PROSITE" id="PS51762"/>
    </source>
</evidence>
<dbReference type="Gene3D" id="2.60.120.200">
    <property type="match status" value="1"/>
</dbReference>
<dbReference type="AlphaFoldDB" id="A0A074J6W9"/>
<feature type="region of interest" description="Disordered" evidence="2">
    <location>
        <begin position="31"/>
        <end position="56"/>
    </location>
</feature>
<keyword evidence="6" id="KW-1185">Reference proteome</keyword>
<accession>A0A074J6W9</accession>
<dbReference type="PANTHER" id="PTHR10963:SF55">
    <property type="entry name" value="GLYCOSIDE HYDROLASE FAMILY 16 PROTEIN"/>
    <property type="match status" value="1"/>
</dbReference>
<evidence type="ECO:0000256" key="1">
    <source>
        <dbReference type="ARBA" id="ARBA00006865"/>
    </source>
</evidence>
<dbReference type="PANTHER" id="PTHR10963">
    <property type="entry name" value="GLYCOSYL HYDROLASE-RELATED"/>
    <property type="match status" value="1"/>
</dbReference>
<evidence type="ECO:0000313" key="6">
    <source>
        <dbReference type="Proteomes" id="UP000027471"/>
    </source>
</evidence>
<feature type="domain" description="GH16" evidence="4">
    <location>
        <begin position="55"/>
        <end position="342"/>
    </location>
</feature>